<evidence type="ECO:0000313" key="5">
    <source>
        <dbReference type="Proteomes" id="UP000186756"/>
    </source>
</evidence>
<sequence length="296" mass="32660">MNRQSLFNLTGVTCMALSCMANASEGGGSSYPLGAESYMAGAMPPPGMYGQVFVSHYEVDSFRGNDGKKLPMDFDLRADCIAGRFIWVTEQQVLGGQLGFHLIAPLVDVKVSINDQSQSKSGLGDIILAPALGYHYSDKMHAIFAVDTIVPTGRYERNDLANTGRNYWVIQPVVALAYVDPDGLNVDVKTMYDFNFENPATNYRSGQSLHMDYSVGWGMGNGWVLGVGGYALWQTTDDRQDGERVEDNKSRSLAIGPSIKYSSKSGWFLTAKWQNETEVRNRPDGNAYWLKLSVPF</sequence>
<keyword evidence="1" id="KW-0732">Signal</keyword>
<evidence type="ECO:0000313" key="7">
    <source>
        <dbReference type="Proteomes" id="UP000460142"/>
    </source>
</evidence>
<reference evidence="3" key="3">
    <citation type="submission" date="2017-01" db="EMBL/GenBank/DDBJ databases">
        <authorList>
            <person name="Mah S.A."/>
            <person name="Swanson W.J."/>
            <person name="Moy G.W."/>
            <person name="Vacquier V.D."/>
        </authorList>
    </citation>
    <scope>NUCLEOTIDE SEQUENCE [LARGE SCALE GENOMIC DNA]</scope>
    <source>
        <strain evidence="3">MT1</strain>
    </source>
</reference>
<reference evidence="5" key="2">
    <citation type="submission" date="2017-01" db="EMBL/GenBank/DDBJ databases">
        <authorList>
            <person name="Poblete-Castro I."/>
        </authorList>
    </citation>
    <scope>NUCLEOTIDE SEQUENCE [LARGE SCALE GENOMIC DNA]</scope>
    <source>
        <strain evidence="5">DSM 18361 / CCUG 53116 / MT1</strain>
    </source>
</reference>
<dbReference type="Proteomes" id="UP000198549">
    <property type="component" value="Chromosome I"/>
</dbReference>
<evidence type="ECO:0000313" key="6">
    <source>
        <dbReference type="Proteomes" id="UP000198549"/>
    </source>
</evidence>
<evidence type="ECO:0000313" key="3">
    <source>
        <dbReference type="EMBL" id="OLU05469.1"/>
    </source>
</evidence>
<feature type="chain" id="PRO_5015065260" evidence="1">
    <location>
        <begin position="24"/>
        <end position="296"/>
    </location>
</feature>
<dbReference type="PROSITE" id="PS51257">
    <property type="entry name" value="PROKAR_LIPOPROTEIN"/>
    <property type="match status" value="1"/>
</dbReference>
<dbReference type="EMBL" id="LT629709">
    <property type="protein sequence ID" value="SDP61143.1"/>
    <property type="molecule type" value="Genomic_DNA"/>
</dbReference>
<reference evidence="2 7" key="4">
    <citation type="submission" date="2019-09" db="EMBL/GenBank/DDBJ databases">
        <title>Draft genome sequences of 48 bacterial type strains from the CCUG.</title>
        <authorList>
            <person name="Tunovic T."/>
            <person name="Pineiro-Iglesias B."/>
            <person name="Unosson C."/>
            <person name="Inganas E."/>
            <person name="Ohlen M."/>
            <person name="Cardew S."/>
            <person name="Jensie-Markopoulos S."/>
            <person name="Salva-Serra F."/>
            <person name="Jaen-Luchoro D."/>
            <person name="Karlsson R."/>
            <person name="Svensson-Stadler L."/>
            <person name="Chun J."/>
            <person name="Moore E."/>
        </authorList>
    </citation>
    <scope>NUCLEOTIDE SEQUENCE [LARGE SCALE GENOMIC DNA]</scope>
    <source>
        <strain evidence="2 7">CCUG 53116</strain>
    </source>
</reference>
<reference evidence="4 6" key="1">
    <citation type="submission" date="2016-10" db="EMBL/GenBank/DDBJ databases">
        <authorList>
            <person name="de Groot N.N."/>
        </authorList>
    </citation>
    <scope>NUCLEOTIDE SEQUENCE [LARGE SCALE GENOMIC DNA]</scope>
    <source>
        <strain evidence="4 6">BS3776</strain>
    </source>
</reference>
<dbReference type="RefSeq" id="WP_075945220.1">
    <property type="nucleotide sequence ID" value="NZ_LT629709.1"/>
</dbReference>
<dbReference type="AlphaFoldDB" id="A0A1H0U4M1"/>
<organism evidence="4 6">
    <name type="scientific">Pseudomonas reinekei</name>
    <dbReference type="NCBI Taxonomy" id="395598"/>
    <lineage>
        <taxon>Bacteria</taxon>
        <taxon>Pseudomonadati</taxon>
        <taxon>Pseudomonadota</taxon>
        <taxon>Gammaproteobacteria</taxon>
        <taxon>Pseudomonadales</taxon>
        <taxon>Pseudomonadaceae</taxon>
        <taxon>Pseudomonas</taxon>
    </lineage>
</organism>
<evidence type="ECO:0000313" key="2">
    <source>
        <dbReference type="EMBL" id="KAB0488035.1"/>
    </source>
</evidence>
<keyword evidence="5" id="KW-1185">Reference proteome</keyword>
<dbReference type="EMBL" id="MSTQ01000002">
    <property type="protein sequence ID" value="OLU05469.1"/>
    <property type="molecule type" value="Genomic_DNA"/>
</dbReference>
<feature type="signal peptide" evidence="1">
    <location>
        <begin position="1"/>
        <end position="23"/>
    </location>
</feature>
<gene>
    <name evidence="3" type="ORF">BVK86_04145</name>
    <name evidence="2" type="ORF">F7R15_04155</name>
    <name evidence="4" type="ORF">SAMN04490202_5138</name>
</gene>
<dbReference type="Proteomes" id="UP000460142">
    <property type="component" value="Unassembled WGS sequence"/>
</dbReference>
<dbReference type="Pfam" id="PF13557">
    <property type="entry name" value="Phenol_MetA_deg"/>
    <property type="match status" value="1"/>
</dbReference>
<dbReference type="Proteomes" id="UP000186756">
    <property type="component" value="Unassembled WGS sequence"/>
</dbReference>
<proteinExistence type="predicted"/>
<name>A0A1H0U4M1_PSERE</name>
<protein>
    <submittedName>
        <fullName evidence="4">Uncharacterized conserved protein</fullName>
    </submittedName>
</protein>
<dbReference type="OrthoDB" id="8639774at2"/>
<evidence type="ECO:0000256" key="1">
    <source>
        <dbReference type="SAM" id="SignalP"/>
    </source>
</evidence>
<accession>A0A1H0U4M1</accession>
<dbReference type="EMBL" id="VZPS01000002">
    <property type="protein sequence ID" value="KAB0488035.1"/>
    <property type="molecule type" value="Genomic_DNA"/>
</dbReference>
<dbReference type="InterPro" id="IPR025737">
    <property type="entry name" value="FApF"/>
</dbReference>
<evidence type="ECO:0000313" key="4">
    <source>
        <dbReference type="EMBL" id="SDP61143.1"/>
    </source>
</evidence>